<dbReference type="InterPro" id="IPR013264">
    <property type="entry name" value="DNAG_N"/>
</dbReference>
<keyword evidence="2 12" id="KW-0639">Primosome</keyword>
<dbReference type="GO" id="GO:0003677">
    <property type="term" value="F:DNA binding"/>
    <property type="evidence" value="ECO:0007669"/>
    <property type="project" value="UniProtKB-KW"/>
</dbReference>
<dbReference type="InterPro" id="IPR013173">
    <property type="entry name" value="DNA_primase_DnaG_DnaB-bd_dom"/>
</dbReference>
<dbReference type="EC" id="2.7.7.101" evidence="12"/>
<keyword evidence="1 12" id="KW-0240">DNA-directed RNA polymerase</keyword>
<proteinExistence type="inferred from homology"/>
<evidence type="ECO:0000256" key="6">
    <source>
        <dbReference type="ARBA" id="ARBA00022723"/>
    </source>
</evidence>
<evidence type="ECO:0000256" key="13">
    <source>
        <dbReference type="PIRNR" id="PIRNR002811"/>
    </source>
</evidence>
<evidence type="ECO:0000313" key="17">
    <source>
        <dbReference type="Proteomes" id="UP000027318"/>
    </source>
</evidence>
<dbReference type="EMBL" id="JMSZ01000016">
    <property type="protein sequence ID" value="KDE40650.1"/>
    <property type="molecule type" value="Genomic_DNA"/>
</dbReference>
<dbReference type="InterPro" id="IPR036977">
    <property type="entry name" value="DNA_primase_Znf_CHC2"/>
</dbReference>
<dbReference type="InterPro" id="IPR037068">
    <property type="entry name" value="DNA_primase_core_N_sf"/>
</dbReference>
<dbReference type="SUPFAM" id="SSF57783">
    <property type="entry name" value="Zinc beta-ribbon"/>
    <property type="match status" value="1"/>
</dbReference>
<dbReference type="NCBIfam" id="TIGR01391">
    <property type="entry name" value="dnaG"/>
    <property type="match status" value="1"/>
</dbReference>
<dbReference type="GO" id="GO:0008270">
    <property type="term" value="F:zinc ion binding"/>
    <property type="evidence" value="ECO:0007669"/>
    <property type="project" value="UniProtKB-UniRule"/>
</dbReference>
<dbReference type="PANTHER" id="PTHR30313:SF2">
    <property type="entry name" value="DNA PRIMASE"/>
    <property type="match status" value="1"/>
</dbReference>
<accession>A0A063Y669</accession>
<keyword evidence="5 12" id="KW-0235">DNA replication</keyword>
<evidence type="ECO:0000256" key="14">
    <source>
        <dbReference type="PIRSR" id="PIRSR002811-1"/>
    </source>
</evidence>
<dbReference type="OrthoDB" id="9803773at2"/>
<dbReference type="Pfam" id="PF08275">
    <property type="entry name" value="DNAG_N"/>
    <property type="match status" value="1"/>
</dbReference>
<reference evidence="16 17" key="1">
    <citation type="journal article" date="2005" name="Int. J. Syst. Evol. Microbiol.">
        <title>Nitrincola lacisaponensis gen. nov., sp. nov., a novel alkaliphilic bacterium isolated from an alkaline, saline lake.</title>
        <authorList>
            <person name="Dimitriu P.A."/>
            <person name="Shukla S.K."/>
            <person name="Conradt J."/>
            <person name="Marquez M.C."/>
            <person name="Ventosa A."/>
            <person name="Maglia A."/>
            <person name="Peyton B.M."/>
            <person name="Pinkart H.C."/>
            <person name="Mormile M.R."/>
        </authorList>
    </citation>
    <scope>NUCLEOTIDE SEQUENCE [LARGE SCALE GENOMIC DNA]</scope>
    <source>
        <strain evidence="16 17">4CA</strain>
    </source>
</reference>
<keyword evidence="3 12" id="KW-0808">Transferase</keyword>
<dbReference type="Gene3D" id="3.40.1360.10">
    <property type="match status" value="1"/>
</dbReference>
<comment type="function">
    <text evidence="12 13">RNA polymerase that catalyzes the synthesis of short RNA molecules used as primers for DNA polymerase during DNA replication.</text>
</comment>
<sequence>MAGRIPQYFIDDLLARINITDVVESRVKLKRSGKNYSGLCPFHKENSPSFTVSPDKQFYYCFGCGAGGNALGFLMEYERLSFPEAIEELARLAGVDIPREEQHPQQIEREQQVKQQISLLDQACQFYRQQLRQSDSRDKAVNYLKQRGLSSDIAARFLIGYAPPGWDNLLQHFKALPNAAEALEKAGMVIHNTEKNRHYDRFRDRIMFPIRDMRGRVIAFGGRVLTDEKPKYLNSPETDTFHKSRELYGLYEARQHNRQLDRLLIVEGYMDVVGLAQHGIQWAVATLGTATTEQHLTRLFKLVPELIFCFDGDQAGRKAAQRALEIAMPILEDGKSVRFLFLPEGEDPDSLIRKEGQPAFEQRILTATPLSTFFFNSLTADSQLDSMDDRARLAASALPPIREMKPGLLQQMMLERISEMTGLSIDQLNSLVNLHQISQPAATATPAAAPETSYTDDLAEAPYDAYPELSQLDEPPTYIDTEYKTAAARTPARRSTQSRTISLVNRIISILLHRPELARELDDPDTLGHLQESNIDLLIELLSYLRQHPDNSLGTLLVDWQHDPQRSAYLMILNEIAHLEPIPDTADPLTELRDALKKLSSRQTENQLDRLLKKQRQSPLTDAEKKLLQQLLLSGREKT</sequence>
<dbReference type="PANTHER" id="PTHR30313">
    <property type="entry name" value="DNA PRIMASE"/>
    <property type="match status" value="1"/>
</dbReference>
<dbReference type="InterPro" id="IPR016136">
    <property type="entry name" value="DNA_helicase_N/primase_C"/>
</dbReference>
<dbReference type="FunFam" id="3.90.980.10:FF:000001">
    <property type="entry name" value="DNA primase"/>
    <property type="match status" value="1"/>
</dbReference>
<comment type="domain">
    <text evidence="12">Contains an N-terminal zinc-binding domain, a central core domain that contains the primase activity, and a C-terminal DnaB-binding domain.</text>
</comment>
<dbReference type="Pfam" id="PF08278">
    <property type="entry name" value="DnaG_DnaB_bind"/>
    <property type="match status" value="1"/>
</dbReference>
<keyword evidence="6 12" id="KW-0479">Metal-binding</keyword>
<dbReference type="Pfam" id="PF01807">
    <property type="entry name" value="Zn_ribbon_DnaG"/>
    <property type="match status" value="1"/>
</dbReference>
<dbReference type="InterPro" id="IPR050219">
    <property type="entry name" value="DnaG_primase"/>
</dbReference>
<dbReference type="CDD" id="cd03364">
    <property type="entry name" value="TOPRIM_DnaG_primases"/>
    <property type="match status" value="1"/>
</dbReference>
<dbReference type="GO" id="GO:1990077">
    <property type="term" value="C:primosome complex"/>
    <property type="evidence" value="ECO:0007669"/>
    <property type="project" value="UniProtKB-KW"/>
</dbReference>
<comment type="cofactor">
    <cofactor evidence="12 13 14">
        <name>Zn(2+)</name>
        <dbReference type="ChEBI" id="CHEBI:29105"/>
    </cofactor>
    <text evidence="12 13 14">Binds 1 zinc ion per monomer.</text>
</comment>
<evidence type="ECO:0000256" key="10">
    <source>
        <dbReference type="ARBA" id="ARBA00023125"/>
    </source>
</evidence>
<evidence type="ECO:0000259" key="15">
    <source>
        <dbReference type="PROSITE" id="PS50880"/>
    </source>
</evidence>
<dbReference type="SUPFAM" id="SSF117023">
    <property type="entry name" value="DNA primase DnaG, C-terminal domain"/>
    <property type="match status" value="1"/>
</dbReference>
<dbReference type="PATRIC" id="fig|267850.7.peg.1237"/>
<keyword evidence="7 12" id="KW-0863">Zinc-finger</keyword>
<name>A0A063Y669_9GAMM</name>
<keyword evidence="4 12" id="KW-0548">Nucleotidyltransferase</keyword>
<evidence type="ECO:0000256" key="7">
    <source>
        <dbReference type="ARBA" id="ARBA00022771"/>
    </source>
</evidence>
<keyword evidence="17" id="KW-1185">Reference proteome</keyword>
<organism evidence="16 17">
    <name type="scientific">Nitrincola lacisaponensis</name>
    <dbReference type="NCBI Taxonomy" id="267850"/>
    <lineage>
        <taxon>Bacteria</taxon>
        <taxon>Pseudomonadati</taxon>
        <taxon>Pseudomonadota</taxon>
        <taxon>Gammaproteobacteria</taxon>
        <taxon>Oceanospirillales</taxon>
        <taxon>Oceanospirillaceae</taxon>
        <taxon>Nitrincola</taxon>
    </lineage>
</organism>
<comment type="caution">
    <text evidence="16">The sequence shown here is derived from an EMBL/GenBank/DDBJ whole genome shotgun (WGS) entry which is preliminary data.</text>
</comment>
<keyword evidence="8 12" id="KW-0862">Zinc</keyword>
<dbReference type="SUPFAM" id="SSF56731">
    <property type="entry name" value="DNA primase core"/>
    <property type="match status" value="1"/>
</dbReference>
<keyword evidence="11 12" id="KW-0804">Transcription</keyword>
<protein>
    <recommendedName>
        <fullName evidence="12 13">DNA primase</fullName>
        <ecNumber evidence="12">2.7.7.101</ecNumber>
    </recommendedName>
</protein>
<evidence type="ECO:0000256" key="11">
    <source>
        <dbReference type="ARBA" id="ARBA00023163"/>
    </source>
</evidence>
<dbReference type="SMART" id="SM00766">
    <property type="entry name" value="DnaG_DnaB_bind"/>
    <property type="match status" value="1"/>
</dbReference>
<dbReference type="PROSITE" id="PS50880">
    <property type="entry name" value="TOPRIM"/>
    <property type="match status" value="1"/>
</dbReference>
<gene>
    <name evidence="12" type="primary">dnaG</name>
    <name evidence="16" type="ORF">ADINL_1242</name>
</gene>
<dbReference type="Proteomes" id="UP000027318">
    <property type="component" value="Unassembled WGS sequence"/>
</dbReference>
<evidence type="ECO:0000256" key="2">
    <source>
        <dbReference type="ARBA" id="ARBA00022515"/>
    </source>
</evidence>
<dbReference type="GO" id="GO:0005737">
    <property type="term" value="C:cytoplasm"/>
    <property type="evidence" value="ECO:0007669"/>
    <property type="project" value="TreeGrafter"/>
</dbReference>
<evidence type="ECO:0000256" key="3">
    <source>
        <dbReference type="ARBA" id="ARBA00022679"/>
    </source>
</evidence>
<keyword evidence="9" id="KW-0460">Magnesium</keyword>
<dbReference type="RefSeq" id="WP_036544939.1">
    <property type="nucleotide sequence ID" value="NZ_JMSZ01000016.1"/>
</dbReference>
<feature type="domain" description="Toprim" evidence="15">
    <location>
        <begin position="261"/>
        <end position="343"/>
    </location>
</feature>
<dbReference type="HAMAP" id="MF_00974">
    <property type="entry name" value="DNA_primase_DnaG"/>
    <property type="match status" value="1"/>
</dbReference>
<feature type="zinc finger region" description="CHC2-type" evidence="12 14">
    <location>
        <begin position="40"/>
        <end position="64"/>
    </location>
</feature>
<evidence type="ECO:0000256" key="9">
    <source>
        <dbReference type="ARBA" id="ARBA00022842"/>
    </source>
</evidence>
<dbReference type="Pfam" id="PF10410">
    <property type="entry name" value="DnaB_bind"/>
    <property type="match status" value="1"/>
</dbReference>
<comment type="subunit">
    <text evidence="12">Monomer. Interacts with DnaB.</text>
</comment>
<dbReference type="InterPro" id="IPR002694">
    <property type="entry name" value="Znf_CHC2"/>
</dbReference>
<dbReference type="InterPro" id="IPR019475">
    <property type="entry name" value="DNA_primase_DnaB-bd"/>
</dbReference>
<evidence type="ECO:0000256" key="5">
    <source>
        <dbReference type="ARBA" id="ARBA00022705"/>
    </source>
</evidence>
<dbReference type="InterPro" id="IPR034151">
    <property type="entry name" value="TOPRIM_DnaG_bac"/>
</dbReference>
<dbReference type="InterPro" id="IPR006171">
    <property type="entry name" value="TOPRIM_dom"/>
</dbReference>
<dbReference type="GO" id="GO:0006269">
    <property type="term" value="P:DNA replication, synthesis of primer"/>
    <property type="evidence" value="ECO:0007669"/>
    <property type="project" value="UniProtKB-UniRule"/>
</dbReference>
<evidence type="ECO:0000256" key="8">
    <source>
        <dbReference type="ARBA" id="ARBA00022833"/>
    </source>
</evidence>
<dbReference type="AlphaFoldDB" id="A0A063Y669"/>
<dbReference type="PIRSF" id="PIRSF002811">
    <property type="entry name" value="DnaG"/>
    <property type="match status" value="1"/>
</dbReference>
<evidence type="ECO:0000313" key="16">
    <source>
        <dbReference type="EMBL" id="KDE40650.1"/>
    </source>
</evidence>
<evidence type="ECO:0000256" key="1">
    <source>
        <dbReference type="ARBA" id="ARBA00022478"/>
    </source>
</evidence>
<dbReference type="Gene3D" id="1.10.860.10">
    <property type="entry name" value="DNAb Helicase, Chain A"/>
    <property type="match status" value="1"/>
</dbReference>
<keyword evidence="10 12" id="KW-0238">DNA-binding</keyword>
<dbReference type="FunFam" id="3.40.1360.10:FF:000002">
    <property type="entry name" value="DNA primase"/>
    <property type="match status" value="1"/>
</dbReference>
<dbReference type="GO" id="GO:0003899">
    <property type="term" value="F:DNA-directed RNA polymerase activity"/>
    <property type="evidence" value="ECO:0007669"/>
    <property type="project" value="UniProtKB-UniRule"/>
</dbReference>
<dbReference type="Gene3D" id="3.90.580.10">
    <property type="entry name" value="Zinc finger, CHC2-type domain"/>
    <property type="match status" value="1"/>
</dbReference>
<dbReference type="Gene3D" id="3.90.980.10">
    <property type="entry name" value="DNA primase, catalytic core, N-terminal domain"/>
    <property type="match status" value="1"/>
</dbReference>
<dbReference type="STRING" id="267850.ADINL_1242"/>
<evidence type="ECO:0000256" key="12">
    <source>
        <dbReference type="HAMAP-Rule" id="MF_00974"/>
    </source>
</evidence>
<dbReference type="Gene3D" id="1.20.50.20">
    <property type="entry name" value="DnaG, RNA polymerase domain, helical bundle"/>
    <property type="match status" value="1"/>
</dbReference>
<evidence type="ECO:0000256" key="4">
    <source>
        <dbReference type="ARBA" id="ARBA00022695"/>
    </source>
</evidence>
<dbReference type="FunFam" id="3.90.580.10:FF:000001">
    <property type="entry name" value="DNA primase"/>
    <property type="match status" value="1"/>
</dbReference>
<dbReference type="Pfam" id="PF13155">
    <property type="entry name" value="Toprim_2"/>
    <property type="match status" value="1"/>
</dbReference>
<comment type="catalytic activity">
    <reaction evidence="12">
        <text>ssDNA + n NTP = ssDNA/pppN(pN)n-1 hybrid + (n-1) diphosphate.</text>
        <dbReference type="EC" id="2.7.7.101"/>
    </reaction>
</comment>
<dbReference type="GO" id="GO:0000428">
    <property type="term" value="C:DNA-directed RNA polymerase complex"/>
    <property type="evidence" value="ECO:0007669"/>
    <property type="project" value="UniProtKB-KW"/>
</dbReference>
<dbReference type="InterPro" id="IPR030846">
    <property type="entry name" value="DnaG_bac"/>
</dbReference>
<dbReference type="InterPro" id="IPR006295">
    <property type="entry name" value="DNA_primase_DnaG"/>
</dbReference>
<dbReference type="SMART" id="SM00400">
    <property type="entry name" value="ZnF_CHCC"/>
    <property type="match status" value="1"/>
</dbReference>
<comment type="similarity">
    <text evidence="12 13">Belongs to the DnaG primase family.</text>
</comment>
<dbReference type="SMART" id="SM00493">
    <property type="entry name" value="TOPRIM"/>
    <property type="match status" value="1"/>
</dbReference>